<protein>
    <submittedName>
        <fullName evidence="2">Uncharacterized protein</fullName>
    </submittedName>
</protein>
<keyword evidence="1" id="KW-0812">Transmembrane</keyword>
<keyword evidence="1" id="KW-0472">Membrane</keyword>
<feature type="transmembrane region" description="Helical" evidence="1">
    <location>
        <begin position="49"/>
        <end position="67"/>
    </location>
</feature>
<accession>A0A1R3H0H8</accession>
<evidence type="ECO:0000313" key="2">
    <source>
        <dbReference type="EMBL" id="OMO63852.1"/>
    </source>
</evidence>
<name>A0A1R3H0H8_9ROSI</name>
<comment type="caution">
    <text evidence="2">The sequence shown here is derived from an EMBL/GenBank/DDBJ whole genome shotgun (WGS) entry which is preliminary data.</text>
</comment>
<keyword evidence="3" id="KW-1185">Reference proteome</keyword>
<dbReference type="EMBL" id="AWUE01021044">
    <property type="protein sequence ID" value="OMO63852.1"/>
    <property type="molecule type" value="Genomic_DNA"/>
</dbReference>
<organism evidence="2 3">
    <name type="scientific">Corchorus olitorius</name>
    <dbReference type="NCBI Taxonomy" id="93759"/>
    <lineage>
        <taxon>Eukaryota</taxon>
        <taxon>Viridiplantae</taxon>
        <taxon>Streptophyta</taxon>
        <taxon>Embryophyta</taxon>
        <taxon>Tracheophyta</taxon>
        <taxon>Spermatophyta</taxon>
        <taxon>Magnoliopsida</taxon>
        <taxon>eudicotyledons</taxon>
        <taxon>Gunneridae</taxon>
        <taxon>Pentapetalae</taxon>
        <taxon>rosids</taxon>
        <taxon>malvids</taxon>
        <taxon>Malvales</taxon>
        <taxon>Malvaceae</taxon>
        <taxon>Grewioideae</taxon>
        <taxon>Apeibeae</taxon>
        <taxon>Corchorus</taxon>
    </lineage>
</organism>
<evidence type="ECO:0000313" key="3">
    <source>
        <dbReference type="Proteomes" id="UP000187203"/>
    </source>
</evidence>
<gene>
    <name evidence="2" type="ORF">COLO4_32195</name>
</gene>
<dbReference type="AlphaFoldDB" id="A0A1R3H0H8"/>
<reference evidence="3" key="1">
    <citation type="submission" date="2013-09" db="EMBL/GenBank/DDBJ databases">
        <title>Corchorus olitorius genome sequencing.</title>
        <authorList>
            <person name="Alam M."/>
            <person name="Haque M.S."/>
            <person name="Islam M.S."/>
            <person name="Emdad E.M."/>
            <person name="Islam M.M."/>
            <person name="Ahmed B."/>
            <person name="Halim A."/>
            <person name="Hossen Q.M.M."/>
            <person name="Hossain M.Z."/>
            <person name="Ahmed R."/>
            <person name="Khan M.M."/>
            <person name="Islam R."/>
            <person name="Rashid M.M."/>
            <person name="Khan S.A."/>
            <person name="Rahman M.S."/>
            <person name="Alam M."/>
            <person name="Yahiya A.S."/>
            <person name="Khan M.S."/>
            <person name="Azam M.S."/>
            <person name="Haque T."/>
            <person name="Lashkar M.Z.H."/>
            <person name="Akhand A.I."/>
            <person name="Morshed G."/>
            <person name="Roy S."/>
            <person name="Uddin K.S."/>
            <person name="Rabeya T."/>
            <person name="Hossain A.S."/>
            <person name="Chowdhury A."/>
            <person name="Snigdha A.R."/>
            <person name="Mortoza M.S."/>
            <person name="Matin S.A."/>
            <person name="Hoque S.M.E."/>
            <person name="Islam M.K."/>
            <person name="Roy D.K."/>
            <person name="Haider R."/>
            <person name="Moosa M.M."/>
            <person name="Elias S.M."/>
            <person name="Hasan A.M."/>
            <person name="Jahan S."/>
            <person name="Shafiuddin M."/>
            <person name="Mahmood N."/>
            <person name="Shommy N.S."/>
        </authorList>
    </citation>
    <scope>NUCLEOTIDE SEQUENCE [LARGE SCALE GENOMIC DNA]</scope>
    <source>
        <strain evidence="3">cv. O-4</strain>
    </source>
</reference>
<sequence length="112" mass="12811">MPPEEVRKLLKASSRLPHLRSPWDEAGSQVCDSLPLFASFDRRILESKLSTITFIFFLCIFFFLQGVRLKGLGKSGNEAKEMHRKRDFLMLKPCRGHEVSSLFPVVIFVANV</sequence>
<proteinExistence type="predicted"/>
<keyword evidence="1" id="KW-1133">Transmembrane helix</keyword>
<dbReference type="Proteomes" id="UP000187203">
    <property type="component" value="Unassembled WGS sequence"/>
</dbReference>
<evidence type="ECO:0000256" key="1">
    <source>
        <dbReference type="SAM" id="Phobius"/>
    </source>
</evidence>